<dbReference type="InterPro" id="IPR037185">
    <property type="entry name" value="EmrE-like"/>
</dbReference>
<feature type="transmembrane region" description="Helical" evidence="6">
    <location>
        <begin position="98"/>
        <end position="116"/>
    </location>
</feature>
<dbReference type="InterPro" id="IPR050638">
    <property type="entry name" value="AA-Vitamin_Transporters"/>
</dbReference>
<keyword evidence="4 6" id="KW-1133">Transmembrane helix</keyword>
<dbReference type="PANTHER" id="PTHR32322:SF2">
    <property type="entry name" value="EAMA DOMAIN-CONTAINING PROTEIN"/>
    <property type="match status" value="1"/>
</dbReference>
<evidence type="ECO:0000313" key="8">
    <source>
        <dbReference type="EMBL" id="GLI57920.1"/>
    </source>
</evidence>
<evidence type="ECO:0000256" key="6">
    <source>
        <dbReference type="SAM" id="Phobius"/>
    </source>
</evidence>
<feature type="transmembrane region" description="Helical" evidence="6">
    <location>
        <begin position="268"/>
        <end position="284"/>
    </location>
</feature>
<feature type="domain" description="EamA" evidence="7">
    <location>
        <begin position="4"/>
        <end position="140"/>
    </location>
</feature>
<dbReference type="AlphaFoldDB" id="A0A9W6LQ43"/>
<feature type="transmembrane region" description="Helical" evidence="6">
    <location>
        <begin position="152"/>
        <end position="171"/>
    </location>
</feature>
<comment type="similarity">
    <text evidence="2">Belongs to the EamA transporter family.</text>
</comment>
<comment type="caution">
    <text evidence="8">The sequence shown here is derived from an EMBL/GenBank/DDBJ whole genome shotgun (WGS) entry which is preliminary data.</text>
</comment>
<feature type="transmembrane region" description="Helical" evidence="6">
    <location>
        <begin position="243"/>
        <end position="262"/>
    </location>
</feature>
<feature type="transmembrane region" description="Helical" evidence="6">
    <location>
        <begin position="128"/>
        <end position="146"/>
    </location>
</feature>
<evidence type="ECO:0000256" key="4">
    <source>
        <dbReference type="ARBA" id="ARBA00022989"/>
    </source>
</evidence>
<feature type="transmembrane region" description="Helical" evidence="6">
    <location>
        <begin position="183"/>
        <end position="206"/>
    </location>
</feature>
<gene>
    <name evidence="8" type="ORF">PM10SUCC1_34340</name>
</gene>
<evidence type="ECO:0000313" key="9">
    <source>
        <dbReference type="Proteomes" id="UP001144471"/>
    </source>
</evidence>
<evidence type="ECO:0000256" key="5">
    <source>
        <dbReference type="ARBA" id="ARBA00023136"/>
    </source>
</evidence>
<name>A0A9W6LQ43_9FUSO</name>
<accession>A0A9W6LQ43</accession>
<keyword evidence="9" id="KW-1185">Reference proteome</keyword>
<dbReference type="Proteomes" id="UP001144471">
    <property type="component" value="Unassembled WGS sequence"/>
</dbReference>
<proteinExistence type="inferred from homology"/>
<organism evidence="8 9">
    <name type="scientific">Propionigenium maris DSM 9537</name>
    <dbReference type="NCBI Taxonomy" id="1123000"/>
    <lineage>
        <taxon>Bacteria</taxon>
        <taxon>Fusobacteriati</taxon>
        <taxon>Fusobacteriota</taxon>
        <taxon>Fusobacteriia</taxon>
        <taxon>Fusobacteriales</taxon>
        <taxon>Fusobacteriaceae</taxon>
        <taxon>Propionigenium</taxon>
    </lineage>
</organism>
<dbReference type="RefSeq" id="WP_281837595.1">
    <property type="nucleotide sequence ID" value="NZ_BSDY01000028.1"/>
</dbReference>
<dbReference type="SUPFAM" id="SSF103481">
    <property type="entry name" value="Multidrug resistance efflux transporter EmrE"/>
    <property type="match status" value="2"/>
</dbReference>
<feature type="domain" description="EamA" evidence="7">
    <location>
        <begin position="152"/>
        <end position="283"/>
    </location>
</feature>
<dbReference type="EMBL" id="BSDY01000028">
    <property type="protein sequence ID" value="GLI57920.1"/>
    <property type="molecule type" value="Genomic_DNA"/>
</dbReference>
<dbReference type="Pfam" id="PF00892">
    <property type="entry name" value="EamA"/>
    <property type="match status" value="2"/>
</dbReference>
<reference evidence="8" key="1">
    <citation type="submission" date="2022-12" db="EMBL/GenBank/DDBJ databases">
        <title>Reference genome sequencing for broad-spectrum identification of bacterial and archaeal isolates by mass spectrometry.</title>
        <authorList>
            <person name="Sekiguchi Y."/>
            <person name="Tourlousse D.M."/>
        </authorList>
    </citation>
    <scope>NUCLEOTIDE SEQUENCE</scope>
    <source>
        <strain evidence="8">10succ1</strain>
    </source>
</reference>
<keyword evidence="3 6" id="KW-0812">Transmembrane</keyword>
<sequence>MELMGYGLALLAGVTWGTLGITSYYLKLTGIGVFEVAFLRLFFAFLAMLTFFFIRNREMLKLSKVGVKHSILIGTISQGLTSLALYKCISMTSTTVGVIMVCLGPLFTAILSRIIFKEEFTLFKGLALTLAFYGCFLVVTGGDLSILNTNKLGLGVGLVSGIAYGFFPILSKRVPVECNTLGILMYSFLVGSIFMIPFTNFGALFTFFSWKLLLLAVILGLVPTVLSYGFYSAAIRYTTPTKAGIVALIEIPVTAIIGNFFLGEYLTTINVVGIAVLLCGTIISKGEFPLVRRRVVHSKA</sequence>
<feature type="transmembrane region" description="Helical" evidence="6">
    <location>
        <begin position="7"/>
        <end position="26"/>
    </location>
</feature>
<protein>
    <submittedName>
        <fullName evidence="8">Membrane protein</fullName>
    </submittedName>
</protein>
<dbReference type="InterPro" id="IPR000620">
    <property type="entry name" value="EamA_dom"/>
</dbReference>
<feature type="transmembrane region" description="Helical" evidence="6">
    <location>
        <begin position="212"/>
        <end position="231"/>
    </location>
</feature>
<evidence type="ECO:0000256" key="2">
    <source>
        <dbReference type="ARBA" id="ARBA00007362"/>
    </source>
</evidence>
<evidence type="ECO:0000256" key="3">
    <source>
        <dbReference type="ARBA" id="ARBA00022692"/>
    </source>
</evidence>
<evidence type="ECO:0000259" key="7">
    <source>
        <dbReference type="Pfam" id="PF00892"/>
    </source>
</evidence>
<dbReference type="GO" id="GO:0016020">
    <property type="term" value="C:membrane"/>
    <property type="evidence" value="ECO:0007669"/>
    <property type="project" value="UniProtKB-SubCell"/>
</dbReference>
<dbReference type="PANTHER" id="PTHR32322">
    <property type="entry name" value="INNER MEMBRANE TRANSPORTER"/>
    <property type="match status" value="1"/>
</dbReference>
<evidence type="ECO:0000256" key="1">
    <source>
        <dbReference type="ARBA" id="ARBA00004141"/>
    </source>
</evidence>
<keyword evidence="5 6" id="KW-0472">Membrane</keyword>
<comment type="subcellular location">
    <subcellularLocation>
        <location evidence="1">Membrane</location>
        <topology evidence="1">Multi-pass membrane protein</topology>
    </subcellularLocation>
</comment>
<feature type="transmembrane region" description="Helical" evidence="6">
    <location>
        <begin position="32"/>
        <end position="54"/>
    </location>
</feature>